<keyword evidence="4" id="KW-0805">Transcription regulation</keyword>
<dbReference type="Gene3D" id="1.10.8.60">
    <property type="match status" value="1"/>
</dbReference>
<feature type="domain" description="DNA binding HTH" evidence="8">
    <location>
        <begin position="85"/>
        <end position="125"/>
    </location>
</feature>
<dbReference type="Proteomes" id="UP000036449">
    <property type="component" value="Unassembled WGS sequence"/>
</dbReference>
<keyword evidence="5" id="KW-0238">DNA-binding</keyword>
<evidence type="ECO:0000256" key="6">
    <source>
        <dbReference type="ARBA" id="ARBA00023159"/>
    </source>
</evidence>
<evidence type="ECO:0000256" key="1">
    <source>
        <dbReference type="ARBA" id="ARBA00022741"/>
    </source>
</evidence>
<dbReference type="PANTHER" id="PTHR32071:SF95">
    <property type="entry name" value="DNA-BINDING TRANSCRIPTIONAL REGULATOR NTRC"/>
    <property type="match status" value="1"/>
</dbReference>
<feature type="non-terminal residue" evidence="10">
    <location>
        <position position="1"/>
    </location>
</feature>
<dbReference type="InterPro" id="IPR009057">
    <property type="entry name" value="Homeodomain-like_sf"/>
</dbReference>
<feature type="domain" description="NorR-like AAA+ ATPase lid" evidence="9">
    <location>
        <begin position="1"/>
        <end position="32"/>
    </location>
</feature>
<dbReference type="GO" id="GO:0043565">
    <property type="term" value="F:sequence-specific DNA binding"/>
    <property type="evidence" value="ECO:0007669"/>
    <property type="project" value="InterPro"/>
</dbReference>
<organism evidence="10 11">
    <name type="scientific">Methylobacterium tarhaniae</name>
    <dbReference type="NCBI Taxonomy" id="1187852"/>
    <lineage>
        <taxon>Bacteria</taxon>
        <taxon>Pseudomonadati</taxon>
        <taxon>Pseudomonadota</taxon>
        <taxon>Alphaproteobacteria</taxon>
        <taxon>Hyphomicrobiales</taxon>
        <taxon>Methylobacteriaceae</taxon>
        <taxon>Methylobacterium</taxon>
    </lineage>
</organism>
<dbReference type="Pfam" id="PF02954">
    <property type="entry name" value="HTH_8"/>
    <property type="match status" value="1"/>
</dbReference>
<dbReference type="PANTHER" id="PTHR32071">
    <property type="entry name" value="TRANSCRIPTIONAL REGULATORY PROTEIN"/>
    <property type="match status" value="1"/>
</dbReference>
<dbReference type="AlphaFoldDB" id="A0A0J6UMN9"/>
<name>A0A0J6UMN9_9HYPH</name>
<evidence type="ECO:0000256" key="5">
    <source>
        <dbReference type="ARBA" id="ARBA00023125"/>
    </source>
</evidence>
<keyword evidence="7" id="KW-0804">Transcription</keyword>
<evidence type="ECO:0000259" key="8">
    <source>
        <dbReference type="Pfam" id="PF02954"/>
    </source>
</evidence>
<evidence type="ECO:0000256" key="3">
    <source>
        <dbReference type="ARBA" id="ARBA00023012"/>
    </source>
</evidence>
<comment type="caution">
    <text evidence="10">The sequence shown here is derived from an EMBL/GenBank/DDBJ whole genome shotgun (WGS) entry which is preliminary data.</text>
</comment>
<proteinExistence type="predicted"/>
<dbReference type="RefSeq" id="WP_048454701.1">
    <property type="nucleotide sequence ID" value="NZ_LABZ01000445.1"/>
</dbReference>
<keyword evidence="2" id="KW-0067">ATP-binding</keyword>
<evidence type="ECO:0000256" key="4">
    <source>
        <dbReference type="ARBA" id="ARBA00023015"/>
    </source>
</evidence>
<accession>A0A0J6UMN9</accession>
<reference evidence="10 11" key="1">
    <citation type="submission" date="2015-03" db="EMBL/GenBank/DDBJ databases">
        <title>Genome sequencing of Methylobacterium tarhaniae DSM 25844.</title>
        <authorList>
            <person name="Chaudhry V."/>
            <person name="Patil P.B."/>
        </authorList>
    </citation>
    <scope>NUCLEOTIDE SEQUENCE [LARGE SCALE GENOMIC DNA]</scope>
    <source>
        <strain evidence="10 11">DSM 25844</strain>
    </source>
</reference>
<evidence type="ECO:0000256" key="7">
    <source>
        <dbReference type="ARBA" id="ARBA00023163"/>
    </source>
</evidence>
<keyword evidence="3" id="KW-0902">Two-component regulatory system</keyword>
<keyword evidence="6" id="KW-0010">Activator</keyword>
<dbReference type="EMBL" id="LABZ01000445">
    <property type="protein sequence ID" value="KMO27286.1"/>
    <property type="molecule type" value="Genomic_DNA"/>
</dbReference>
<sequence length="136" mass="14887">PGNVRQLENALFRAVVLADGDELTIAEFPQIAAQVQGFDVRIPPAPAASEPGAGPAPVREIVRVEVRDPHSLSLVAEETGEMKTMEGLEGEIIRYALQFYRGRMSEVSRRLGIGRSTLYRKLKELGLDDEKAEDAA</sequence>
<evidence type="ECO:0000256" key="2">
    <source>
        <dbReference type="ARBA" id="ARBA00022840"/>
    </source>
</evidence>
<keyword evidence="11" id="KW-1185">Reference proteome</keyword>
<dbReference type="Pfam" id="PF25601">
    <property type="entry name" value="AAA_lid_14"/>
    <property type="match status" value="1"/>
</dbReference>
<dbReference type="SUPFAM" id="SSF46689">
    <property type="entry name" value="Homeodomain-like"/>
    <property type="match status" value="1"/>
</dbReference>
<evidence type="ECO:0000259" key="9">
    <source>
        <dbReference type="Pfam" id="PF25601"/>
    </source>
</evidence>
<dbReference type="InterPro" id="IPR058031">
    <property type="entry name" value="AAA_lid_NorR"/>
</dbReference>
<evidence type="ECO:0000313" key="10">
    <source>
        <dbReference type="EMBL" id="KMO27286.1"/>
    </source>
</evidence>
<dbReference type="PATRIC" id="fig|1187852.3.peg.5110"/>
<dbReference type="Gene3D" id="1.10.10.60">
    <property type="entry name" value="Homeodomain-like"/>
    <property type="match status" value="1"/>
</dbReference>
<protein>
    <submittedName>
        <fullName evidence="10">Fis family transcriptional regulator</fullName>
    </submittedName>
</protein>
<gene>
    <name evidence="10" type="ORF">VQ03_30630</name>
</gene>
<dbReference type="InterPro" id="IPR002197">
    <property type="entry name" value="HTH_Fis"/>
</dbReference>
<dbReference type="PRINTS" id="PR01590">
    <property type="entry name" value="HTHFIS"/>
</dbReference>
<keyword evidence="1" id="KW-0547">Nucleotide-binding</keyword>
<evidence type="ECO:0000313" key="11">
    <source>
        <dbReference type="Proteomes" id="UP000036449"/>
    </source>
</evidence>